<keyword evidence="2" id="KW-1185">Reference proteome</keyword>
<proteinExistence type="predicted"/>
<reference evidence="1 2" key="1">
    <citation type="submission" date="2016-04" db="EMBL/GenBank/DDBJ databases">
        <authorList>
            <person name="Evans L.H."/>
            <person name="Alamgir A."/>
            <person name="Owens N."/>
            <person name="Weber N.D."/>
            <person name="Virtaneva K."/>
            <person name="Barbian K."/>
            <person name="Babar A."/>
            <person name="Rosenke K."/>
        </authorList>
    </citation>
    <scope>NUCLEOTIDE SEQUENCE [LARGE SCALE GENOMIC DNA]</scope>
    <source>
        <strain evidence="1 2">IFM 0406</strain>
    </source>
</reference>
<gene>
    <name evidence="1" type="ORF">AWN90_00730</name>
</gene>
<evidence type="ECO:0000313" key="2">
    <source>
        <dbReference type="Proteomes" id="UP000076512"/>
    </source>
</evidence>
<dbReference type="Proteomes" id="UP000076512">
    <property type="component" value="Unassembled WGS sequence"/>
</dbReference>
<accession>A0A164KF89</accession>
<dbReference type="EMBL" id="LWGR01000012">
    <property type="protein sequence ID" value="KZM71336.1"/>
    <property type="molecule type" value="Genomic_DNA"/>
</dbReference>
<evidence type="ECO:0000313" key="1">
    <source>
        <dbReference type="EMBL" id="KZM71336.1"/>
    </source>
</evidence>
<dbReference type="AlphaFoldDB" id="A0A164KF89"/>
<sequence length="181" mass="18566">MDTTANSYDTQSESAAAVFHLEYLYGPQWRAVMALVERAAQLSADERERLNSHAAQQMQAGLSSLANTSGDGGLAGLLAGLGGGTKGETARAPMQIAAEAAKQFGRSRNLQTAGLVVGQAVSPTGSSADLSTVLQSLGSIGTLTAVSQAATATVLCDLIGQGGFEQSVYDELMAPWNSVIS</sequence>
<comment type="caution">
    <text evidence="1">The sequence shown here is derived from an EMBL/GenBank/DDBJ whole genome shotgun (WGS) entry which is preliminary data.</text>
</comment>
<dbReference type="RefSeq" id="WP_067576744.1">
    <property type="nucleotide sequence ID" value="NZ_JABMCZ010000003.1"/>
</dbReference>
<organism evidence="1 2">
    <name type="scientific">Nocardia terpenica</name>
    <dbReference type="NCBI Taxonomy" id="455432"/>
    <lineage>
        <taxon>Bacteria</taxon>
        <taxon>Bacillati</taxon>
        <taxon>Actinomycetota</taxon>
        <taxon>Actinomycetes</taxon>
        <taxon>Mycobacteriales</taxon>
        <taxon>Nocardiaceae</taxon>
        <taxon>Nocardia</taxon>
    </lineage>
</organism>
<dbReference type="STRING" id="455432.AWN90_00730"/>
<dbReference type="OrthoDB" id="4571332at2"/>
<protein>
    <submittedName>
        <fullName evidence="1">Uncharacterized protein</fullName>
    </submittedName>
</protein>
<name>A0A164KF89_9NOCA</name>